<gene>
    <name evidence="2" type="ORF">S01H4_47447</name>
</gene>
<accession>X1D2E6</accession>
<keyword evidence="1" id="KW-0812">Transmembrane</keyword>
<name>X1D2E6_9ZZZZ</name>
<feature type="transmembrane region" description="Helical" evidence="1">
    <location>
        <begin position="44"/>
        <end position="65"/>
    </location>
</feature>
<proteinExistence type="predicted"/>
<keyword evidence="1" id="KW-0472">Membrane</keyword>
<keyword evidence="1" id="KW-1133">Transmembrane helix</keyword>
<comment type="caution">
    <text evidence="2">The sequence shown here is derived from an EMBL/GenBank/DDBJ whole genome shotgun (WGS) entry which is preliminary data.</text>
</comment>
<organism evidence="2">
    <name type="scientific">marine sediment metagenome</name>
    <dbReference type="NCBI Taxonomy" id="412755"/>
    <lineage>
        <taxon>unclassified sequences</taxon>
        <taxon>metagenomes</taxon>
        <taxon>ecological metagenomes</taxon>
    </lineage>
</organism>
<reference evidence="2" key="1">
    <citation type="journal article" date="2014" name="Front. Microbiol.">
        <title>High frequency of phylogenetically diverse reductive dehalogenase-homologous genes in deep subseafloor sedimentary metagenomes.</title>
        <authorList>
            <person name="Kawai M."/>
            <person name="Futagami T."/>
            <person name="Toyoda A."/>
            <person name="Takaki Y."/>
            <person name="Nishi S."/>
            <person name="Hori S."/>
            <person name="Arai W."/>
            <person name="Tsubouchi T."/>
            <person name="Morono Y."/>
            <person name="Uchiyama I."/>
            <person name="Ito T."/>
            <person name="Fujiyama A."/>
            <person name="Inagaki F."/>
            <person name="Takami H."/>
        </authorList>
    </citation>
    <scope>NUCLEOTIDE SEQUENCE</scope>
    <source>
        <strain evidence="2">Expedition CK06-06</strain>
    </source>
</reference>
<dbReference type="AlphaFoldDB" id="X1D2E6"/>
<protein>
    <submittedName>
        <fullName evidence="2">Uncharacterized protein</fullName>
    </submittedName>
</protein>
<dbReference type="EMBL" id="BART01026636">
    <property type="protein sequence ID" value="GAG99287.1"/>
    <property type="molecule type" value="Genomic_DNA"/>
</dbReference>
<evidence type="ECO:0000256" key="1">
    <source>
        <dbReference type="SAM" id="Phobius"/>
    </source>
</evidence>
<evidence type="ECO:0000313" key="2">
    <source>
        <dbReference type="EMBL" id="GAG99287.1"/>
    </source>
</evidence>
<sequence>MSDTDNEGAKLKTRRWLAWGIVGIGVSTEAFLAIWGATTGRLELVTLAGGALIAQVSGIAGYYFGKKTSEE</sequence>
<feature type="transmembrane region" description="Helical" evidence="1">
    <location>
        <begin position="16"/>
        <end position="38"/>
    </location>
</feature>